<accession>A0A7R7DTZ9</accession>
<feature type="domain" description="RNA polymerase sigma-70 region 2" evidence="6">
    <location>
        <begin position="105"/>
        <end position="177"/>
    </location>
</feature>
<evidence type="ECO:0000256" key="5">
    <source>
        <dbReference type="ARBA" id="ARBA00023163"/>
    </source>
</evidence>
<gene>
    <name evidence="8" type="ORF">Athai_53010</name>
</gene>
<keyword evidence="3" id="KW-0731">Sigma factor</keyword>
<dbReference type="KEGG" id="atl:Athai_53010"/>
<dbReference type="InterPro" id="IPR036388">
    <property type="entry name" value="WH-like_DNA-bd_sf"/>
</dbReference>
<evidence type="ECO:0000256" key="4">
    <source>
        <dbReference type="ARBA" id="ARBA00023125"/>
    </source>
</evidence>
<dbReference type="Gene3D" id="1.10.1740.10">
    <property type="match status" value="1"/>
</dbReference>
<dbReference type="InterPro" id="IPR013325">
    <property type="entry name" value="RNA_pol_sigma_r2"/>
</dbReference>
<evidence type="ECO:0000259" key="6">
    <source>
        <dbReference type="Pfam" id="PF04542"/>
    </source>
</evidence>
<dbReference type="InterPro" id="IPR039425">
    <property type="entry name" value="RNA_pol_sigma-70-like"/>
</dbReference>
<dbReference type="GO" id="GO:0006352">
    <property type="term" value="P:DNA-templated transcription initiation"/>
    <property type="evidence" value="ECO:0007669"/>
    <property type="project" value="InterPro"/>
</dbReference>
<dbReference type="InterPro" id="IPR014284">
    <property type="entry name" value="RNA_pol_sigma-70_dom"/>
</dbReference>
<dbReference type="GO" id="GO:0016987">
    <property type="term" value="F:sigma factor activity"/>
    <property type="evidence" value="ECO:0007669"/>
    <property type="project" value="UniProtKB-KW"/>
</dbReference>
<dbReference type="CDD" id="cd06171">
    <property type="entry name" value="Sigma70_r4"/>
    <property type="match status" value="1"/>
</dbReference>
<dbReference type="PANTHER" id="PTHR43133:SF58">
    <property type="entry name" value="ECF RNA POLYMERASE SIGMA FACTOR SIGD"/>
    <property type="match status" value="1"/>
</dbReference>
<dbReference type="SUPFAM" id="SSF88659">
    <property type="entry name" value="Sigma3 and sigma4 domains of RNA polymerase sigma factors"/>
    <property type="match status" value="1"/>
</dbReference>
<dbReference type="SUPFAM" id="SSF88946">
    <property type="entry name" value="Sigma2 domain of RNA polymerase sigma factors"/>
    <property type="match status" value="1"/>
</dbReference>
<protein>
    <recommendedName>
        <fullName evidence="10">RNA polymerase subunit sigma</fullName>
    </recommendedName>
</protein>
<dbReference type="GO" id="GO:0003677">
    <property type="term" value="F:DNA binding"/>
    <property type="evidence" value="ECO:0007669"/>
    <property type="project" value="UniProtKB-KW"/>
</dbReference>
<keyword evidence="5" id="KW-0804">Transcription</keyword>
<reference evidence="8 9" key="1">
    <citation type="submission" date="2020-08" db="EMBL/GenBank/DDBJ databases">
        <title>Whole genome shotgun sequence of Actinocatenispora thailandica NBRC 105041.</title>
        <authorList>
            <person name="Komaki H."/>
            <person name="Tamura T."/>
        </authorList>
    </citation>
    <scope>NUCLEOTIDE SEQUENCE [LARGE SCALE GENOMIC DNA]</scope>
    <source>
        <strain evidence="8 9">NBRC 105041</strain>
    </source>
</reference>
<evidence type="ECO:0000259" key="7">
    <source>
        <dbReference type="Pfam" id="PF04545"/>
    </source>
</evidence>
<dbReference type="Pfam" id="PF04545">
    <property type="entry name" value="Sigma70_r4"/>
    <property type="match status" value="1"/>
</dbReference>
<organism evidence="8 9">
    <name type="scientific">Actinocatenispora thailandica</name>
    <dbReference type="NCBI Taxonomy" id="227318"/>
    <lineage>
        <taxon>Bacteria</taxon>
        <taxon>Bacillati</taxon>
        <taxon>Actinomycetota</taxon>
        <taxon>Actinomycetes</taxon>
        <taxon>Micromonosporales</taxon>
        <taxon>Micromonosporaceae</taxon>
        <taxon>Actinocatenispora</taxon>
    </lineage>
</organism>
<evidence type="ECO:0000313" key="9">
    <source>
        <dbReference type="Proteomes" id="UP000611640"/>
    </source>
</evidence>
<keyword evidence="4" id="KW-0238">DNA-binding</keyword>
<dbReference type="Gene3D" id="1.10.10.10">
    <property type="entry name" value="Winged helix-like DNA-binding domain superfamily/Winged helix DNA-binding domain"/>
    <property type="match status" value="1"/>
</dbReference>
<name>A0A7R7DTZ9_9ACTN</name>
<comment type="similarity">
    <text evidence="1">Belongs to the sigma-70 factor family. ECF subfamily.</text>
</comment>
<dbReference type="InterPro" id="IPR007627">
    <property type="entry name" value="RNA_pol_sigma70_r2"/>
</dbReference>
<feature type="domain" description="RNA polymerase sigma-70 region 4" evidence="7">
    <location>
        <begin position="212"/>
        <end position="261"/>
    </location>
</feature>
<dbReference type="PANTHER" id="PTHR43133">
    <property type="entry name" value="RNA POLYMERASE ECF-TYPE SIGMA FACTO"/>
    <property type="match status" value="1"/>
</dbReference>
<evidence type="ECO:0000256" key="2">
    <source>
        <dbReference type="ARBA" id="ARBA00023015"/>
    </source>
</evidence>
<keyword evidence="2" id="KW-0805">Transcription regulation</keyword>
<dbReference type="Pfam" id="PF04542">
    <property type="entry name" value="Sigma70_r2"/>
    <property type="match status" value="1"/>
</dbReference>
<dbReference type="NCBIfam" id="NF007230">
    <property type="entry name" value="PRK09648.1"/>
    <property type="match status" value="1"/>
</dbReference>
<dbReference type="AlphaFoldDB" id="A0A7R7DTZ9"/>
<evidence type="ECO:0000256" key="1">
    <source>
        <dbReference type="ARBA" id="ARBA00010641"/>
    </source>
</evidence>
<sequence>MLRDGSGPGRVRAGPLGATCRVTGLGPPVPATASHLTCPDGRRRRSVEAPTGDDLYAKIAANTLPFGGRFVTGECERAMTSPEAGLTELAVRAGGGDRAAVEELLTRIRPIVVRYCRARLGRTGRGAYTTADDVAQEVCIAVLGALPRYRAGGSPFTAFVFGIAAHKVADAHRGAARDRSEPVATLPEQVDLNAGPEARAIALDAAGRMRGLLERLTPQHREVVVLRVGVGMTAEETGHALGMTAGAVRVAQHRALNRLRALAAELYDEVGV</sequence>
<keyword evidence="9" id="KW-1185">Reference proteome</keyword>
<dbReference type="EMBL" id="AP023355">
    <property type="protein sequence ID" value="BCJ37798.1"/>
    <property type="molecule type" value="Genomic_DNA"/>
</dbReference>
<dbReference type="InterPro" id="IPR007630">
    <property type="entry name" value="RNA_pol_sigma70_r4"/>
</dbReference>
<evidence type="ECO:0000256" key="3">
    <source>
        <dbReference type="ARBA" id="ARBA00023082"/>
    </source>
</evidence>
<dbReference type="NCBIfam" id="TIGR02937">
    <property type="entry name" value="sigma70-ECF"/>
    <property type="match status" value="1"/>
</dbReference>
<evidence type="ECO:0008006" key="10">
    <source>
        <dbReference type="Google" id="ProtNLM"/>
    </source>
</evidence>
<proteinExistence type="inferred from homology"/>
<dbReference type="InterPro" id="IPR013324">
    <property type="entry name" value="RNA_pol_sigma_r3/r4-like"/>
</dbReference>
<dbReference type="Proteomes" id="UP000611640">
    <property type="component" value="Chromosome"/>
</dbReference>
<evidence type="ECO:0000313" key="8">
    <source>
        <dbReference type="EMBL" id="BCJ37798.1"/>
    </source>
</evidence>